<gene>
    <name evidence="4" type="ORF">TSOC_005891</name>
</gene>
<dbReference type="EMBL" id="PGGS01000170">
    <property type="protein sequence ID" value="PNH07635.1"/>
    <property type="molecule type" value="Genomic_DNA"/>
</dbReference>
<feature type="non-terminal residue" evidence="4">
    <location>
        <position position="107"/>
    </location>
</feature>
<dbReference type="GO" id="GO:0006412">
    <property type="term" value="P:translation"/>
    <property type="evidence" value="ECO:0007669"/>
    <property type="project" value="InterPro"/>
</dbReference>
<organism evidence="4 5">
    <name type="scientific">Tetrabaena socialis</name>
    <dbReference type="NCBI Taxonomy" id="47790"/>
    <lineage>
        <taxon>Eukaryota</taxon>
        <taxon>Viridiplantae</taxon>
        <taxon>Chlorophyta</taxon>
        <taxon>core chlorophytes</taxon>
        <taxon>Chlorophyceae</taxon>
        <taxon>CS clade</taxon>
        <taxon>Chlamydomonadales</taxon>
        <taxon>Tetrabaenaceae</taxon>
        <taxon>Tetrabaena</taxon>
    </lineage>
</organism>
<reference evidence="4 5" key="1">
    <citation type="journal article" date="2017" name="Mol. Biol. Evol.">
        <title>The 4-celled Tetrabaena socialis nuclear genome reveals the essential components for genetic control of cell number at the origin of multicellularity in the volvocine lineage.</title>
        <authorList>
            <person name="Featherston J."/>
            <person name="Arakaki Y."/>
            <person name="Hanschen E.R."/>
            <person name="Ferris P.J."/>
            <person name="Michod R.E."/>
            <person name="Olson B.J.S.C."/>
            <person name="Nozaki H."/>
            <person name="Durand P.M."/>
        </authorList>
    </citation>
    <scope>NUCLEOTIDE SEQUENCE [LARGE SCALE GENOMIC DNA]</scope>
    <source>
        <strain evidence="4 5">NIES-571</strain>
    </source>
</reference>
<dbReference type="InterPro" id="IPR006032">
    <property type="entry name" value="Ribosomal_uS12"/>
</dbReference>
<dbReference type="GO" id="GO:0003735">
    <property type="term" value="F:structural constituent of ribosome"/>
    <property type="evidence" value="ECO:0007669"/>
    <property type="project" value="InterPro"/>
</dbReference>
<dbReference type="Pfam" id="PF00164">
    <property type="entry name" value="Ribosom_S12_S23"/>
    <property type="match status" value="1"/>
</dbReference>
<sequence>MPSSLGGLAHRGHLLSAQAASSHHAQQLASAGAVSARPMATVAQLLSGAHKLRKKRKCKLRQLDFSPFKKGICLRVYTTTPKKPNSANRKVCKVQLTNGFKALAYIP</sequence>
<dbReference type="PANTHER" id="PTHR11652">
    <property type="entry name" value="30S RIBOSOMAL PROTEIN S12 FAMILY MEMBER"/>
    <property type="match status" value="1"/>
</dbReference>
<dbReference type="AlphaFoldDB" id="A0A2J8A556"/>
<evidence type="ECO:0000313" key="4">
    <source>
        <dbReference type="EMBL" id="PNH07635.1"/>
    </source>
</evidence>
<keyword evidence="2 4" id="KW-0689">Ribosomal protein</keyword>
<dbReference type="PROSITE" id="PS00055">
    <property type="entry name" value="RIBOSOMAL_S12"/>
    <property type="match status" value="1"/>
</dbReference>
<evidence type="ECO:0000256" key="3">
    <source>
        <dbReference type="ARBA" id="ARBA00023274"/>
    </source>
</evidence>
<keyword evidence="3" id="KW-0687">Ribonucleoprotein</keyword>
<comment type="caution">
    <text evidence="4">The sequence shown here is derived from an EMBL/GenBank/DDBJ whole genome shotgun (WGS) entry which is preliminary data.</text>
</comment>
<comment type="similarity">
    <text evidence="1">Belongs to the universal ribosomal protein uS12 family.</text>
</comment>
<dbReference type="InterPro" id="IPR005679">
    <property type="entry name" value="Ribosomal_uS12_bac"/>
</dbReference>
<dbReference type="OrthoDB" id="414309at2759"/>
<evidence type="ECO:0000256" key="2">
    <source>
        <dbReference type="ARBA" id="ARBA00022980"/>
    </source>
</evidence>
<proteinExistence type="inferred from homology"/>
<dbReference type="Proteomes" id="UP000236333">
    <property type="component" value="Unassembled WGS sequence"/>
</dbReference>
<evidence type="ECO:0000313" key="5">
    <source>
        <dbReference type="Proteomes" id="UP000236333"/>
    </source>
</evidence>
<name>A0A2J8A556_9CHLO</name>
<dbReference type="GO" id="GO:0015935">
    <property type="term" value="C:small ribosomal subunit"/>
    <property type="evidence" value="ECO:0007669"/>
    <property type="project" value="InterPro"/>
</dbReference>
<protein>
    <submittedName>
        <fullName evidence="4">30S ribosomal protein S12</fullName>
    </submittedName>
</protein>
<evidence type="ECO:0000256" key="1">
    <source>
        <dbReference type="ARBA" id="ARBA00005657"/>
    </source>
</evidence>
<dbReference type="PRINTS" id="PR01034">
    <property type="entry name" value="RIBOSOMALS12"/>
</dbReference>
<dbReference type="InterPro" id="IPR012340">
    <property type="entry name" value="NA-bd_OB-fold"/>
</dbReference>
<accession>A0A2J8A556</accession>
<dbReference type="SUPFAM" id="SSF50249">
    <property type="entry name" value="Nucleic acid-binding proteins"/>
    <property type="match status" value="1"/>
</dbReference>
<keyword evidence="5" id="KW-1185">Reference proteome</keyword>
<dbReference type="Gene3D" id="2.40.50.140">
    <property type="entry name" value="Nucleic acid-binding proteins"/>
    <property type="match status" value="1"/>
</dbReference>